<dbReference type="Proteomes" id="UP001141552">
    <property type="component" value="Unassembled WGS sequence"/>
</dbReference>
<evidence type="ECO:0000256" key="2">
    <source>
        <dbReference type="ARBA" id="ARBA00022692"/>
    </source>
</evidence>
<dbReference type="OrthoDB" id="9944568at2759"/>
<keyword evidence="3" id="KW-0813">Transport</keyword>
<dbReference type="InterPro" id="IPR027469">
    <property type="entry name" value="Cation_efflux_TMD_sf"/>
</dbReference>
<dbReference type="AlphaFoldDB" id="A0A9Q0F6K1"/>
<evidence type="ECO:0000256" key="1">
    <source>
        <dbReference type="ARBA" id="ARBA00004141"/>
    </source>
</evidence>
<protein>
    <recommendedName>
        <fullName evidence="7">Cation efflux protein transmembrane domain-containing protein</fullName>
    </recommendedName>
</protein>
<feature type="domain" description="Cation efflux protein transmembrane" evidence="7">
    <location>
        <begin position="102"/>
        <end position="155"/>
    </location>
</feature>
<dbReference type="Pfam" id="PF01545">
    <property type="entry name" value="Cation_efflux"/>
    <property type="match status" value="1"/>
</dbReference>
<evidence type="ECO:0000256" key="5">
    <source>
        <dbReference type="ARBA" id="ARBA00023136"/>
    </source>
</evidence>
<dbReference type="PANTHER" id="PTHR11562:SF100">
    <property type="entry name" value="METAL TOLERANCE PROTEIN A2"/>
    <property type="match status" value="1"/>
</dbReference>
<evidence type="ECO:0000256" key="3">
    <source>
        <dbReference type="ARBA" id="ARBA00022906"/>
    </source>
</evidence>
<evidence type="ECO:0000256" key="4">
    <source>
        <dbReference type="ARBA" id="ARBA00022989"/>
    </source>
</evidence>
<gene>
    <name evidence="8" type="ORF">Tsubulata_036554</name>
</gene>
<keyword evidence="2 6" id="KW-0812">Transmembrane</keyword>
<comment type="caution">
    <text evidence="8">The sequence shown here is derived from an EMBL/GenBank/DDBJ whole genome shotgun (WGS) entry which is preliminary data.</text>
</comment>
<comment type="subcellular location">
    <subcellularLocation>
        <location evidence="1">Membrane</location>
        <topology evidence="1">Multi-pass membrane protein</topology>
    </subcellularLocation>
</comment>
<organism evidence="8 9">
    <name type="scientific">Turnera subulata</name>
    <dbReference type="NCBI Taxonomy" id="218843"/>
    <lineage>
        <taxon>Eukaryota</taxon>
        <taxon>Viridiplantae</taxon>
        <taxon>Streptophyta</taxon>
        <taxon>Embryophyta</taxon>
        <taxon>Tracheophyta</taxon>
        <taxon>Spermatophyta</taxon>
        <taxon>Magnoliopsida</taxon>
        <taxon>eudicotyledons</taxon>
        <taxon>Gunneridae</taxon>
        <taxon>Pentapetalae</taxon>
        <taxon>rosids</taxon>
        <taxon>fabids</taxon>
        <taxon>Malpighiales</taxon>
        <taxon>Passifloraceae</taxon>
        <taxon>Turnera</taxon>
    </lineage>
</organism>
<keyword evidence="5 6" id="KW-0472">Membrane</keyword>
<name>A0A9Q0F6K1_9ROSI</name>
<dbReference type="SUPFAM" id="SSF161111">
    <property type="entry name" value="Cation efflux protein transmembrane domain-like"/>
    <property type="match status" value="1"/>
</dbReference>
<dbReference type="GO" id="GO:0005385">
    <property type="term" value="F:zinc ion transmembrane transporter activity"/>
    <property type="evidence" value="ECO:0007669"/>
    <property type="project" value="TreeGrafter"/>
</dbReference>
<keyword evidence="3" id="KW-0406">Ion transport</keyword>
<keyword evidence="3" id="KW-0862">Zinc</keyword>
<keyword evidence="3" id="KW-0864">Zinc transport</keyword>
<evidence type="ECO:0000256" key="6">
    <source>
        <dbReference type="SAM" id="Phobius"/>
    </source>
</evidence>
<reference evidence="8" key="1">
    <citation type="submission" date="2022-02" db="EMBL/GenBank/DDBJ databases">
        <authorList>
            <person name="Henning P.M."/>
            <person name="McCubbin A.G."/>
            <person name="Shore J.S."/>
        </authorList>
    </citation>
    <scope>NUCLEOTIDE SEQUENCE</scope>
    <source>
        <strain evidence="8">F60SS</strain>
        <tissue evidence="8">Leaves</tissue>
    </source>
</reference>
<evidence type="ECO:0000313" key="8">
    <source>
        <dbReference type="EMBL" id="KAJ4825895.1"/>
    </source>
</evidence>
<dbReference type="GO" id="GO:0005886">
    <property type="term" value="C:plasma membrane"/>
    <property type="evidence" value="ECO:0007669"/>
    <property type="project" value="TreeGrafter"/>
</dbReference>
<dbReference type="PANTHER" id="PTHR11562">
    <property type="entry name" value="CATION EFFLUX PROTEIN/ ZINC TRANSPORTER"/>
    <property type="match status" value="1"/>
</dbReference>
<dbReference type="InterPro" id="IPR058533">
    <property type="entry name" value="Cation_efflux_TM"/>
</dbReference>
<dbReference type="EMBL" id="JAKUCV010006786">
    <property type="protein sequence ID" value="KAJ4825895.1"/>
    <property type="molecule type" value="Genomic_DNA"/>
</dbReference>
<evidence type="ECO:0000259" key="7">
    <source>
        <dbReference type="Pfam" id="PF01545"/>
    </source>
</evidence>
<proteinExistence type="predicted"/>
<dbReference type="Gene3D" id="1.20.1510.10">
    <property type="entry name" value="Cation efflux protein transmembrane domain"/>
    <property type="match status" value="1"/>
</dbReference>
<keyword evidence="9" id="KW-1185">Reference proteome</keyword>
<dbReference type="GO" id="GO:0005773">
    <property type="term" value="C:vacuole"/>
    <property type="evidence" value="ECO:0007669"/>
    <property type="project" value="TreeGrafter"/>
</dbReference>
<sequence>MRPVRSPSCIIKLNLGETVTTIPTIAREYEKNGQGTLGLSCQGYTRGKRDADMVVDNNRRMPTEELVSGSKIWRGAPCVVLDANTSTQAKDAKERSQSMRKLLIAVELCVIFISVEVAGGIKANSLAMLTDAAHHLSEVAAFAISLFSLWAAGWESNSPSVL</sequence>
<dbReference type="InterPro" id="IPR050681">
    <property type="entry name" value="CDF/SLC30A"/>
</dbReference>
<keyword evidence="4 6" id="KW-1133">Transmembrane helix</keyword>
<reference evidence="8" key="2">
    <citation type="journal article" date="2023" name="Plants (Basel)">
        <title>Annotation of the Turnera subulata (Passifloraceae) Draft Genome Reveals the S-Locus Evolved after the Divergence of Turneroideae from Passifloroideae in a Stepwise Manner.</title>
        <authorList>
            <person name="Henning P.M."/>
            <person name="Roalson E.H."/>
            <person name="Mir W."/>
            <person name="McCubbin A.G."/>
            <person name="Shore J.S."/>
        </authorList>
    </citation>
    <scope>NUCLEOTIDE SEQUENCE</scope>
    <source>
        <strain evidence="8">F60SS</strain>
    </source>
</reference>
<feature type="transmembrane region" description="Helical" evidence="6">
    <location>
        <begin position="102"/>
        <end position="121"/>
    </location>
</feature>
<accession>A0A9Q0F6K1</accession>
<evidence type="ECO:0000313" key="9">
    <source>
        <dbReference type="Proteomes" id="UP001141552"/>
    </source>
</evidence>